<organism evidence="2 3">
    <name type="scientific">Allomyces macrogynus (strain ATCC 38327)</name>
    <name type="common">Allomyces javanicus var. macrogynus</name>
    <dbReference type="NCBI Taxonomy" id="578462"/>
    <lineage>
        <taxon>Eukaryota</taxon>
        <taxon>Fungi</taxon>
        <taxon>Fungi incertae sedis</taxon>
        <taxon>Blastocladiomycota</taxon>
        <taxon>Blastocladiomycetes</taxon>
        <taxon>Blastocladiales</taxon>
        <taxon>Blastocladiaceae</taxon>
        <taxon>Allomyces</taxon>
    </lineage>
</organism>
<dbReference type="Proteomes" id="UP000054350">
    <property type="component" value="Unassembled WGS sequence"/>
</dbReference>
<evidence type="ECO:0000256" key="1">
    <source>
        <dbReference type="SAM" id="MobiDB-lite"/>
    </source>
</evidence>
<keyword evidence="3" id="KW-1185">Reference proteome</keyword>
<feature type="region of interest" description="Disordered" evidence="1">
    <location>
        <begin position="55"/>
        <end position="83"/>
    </location>
</feature>
<evidence type="ECO:0000313" key="3">
    <source>
        <dbReference type="Proteomes" id="UP000054350"/>
    </source>
</evidence>
<reference evidence="2 3" key="1">
    <citation type="submission" date="2009-11" db="EMBL/GenBank/DDBJ databases">
        <title>Annotation of Allomyces macrogynus ATCC 38327.</title>
        <authorList>
            <consortium name="The Broad Institute Genome Sequencing Platform"/>
            <person name="Russ C."/>
            <person name="Cuomo C."/>
            <person name="Burger G."/>
            <person name="Gray M.W."/>
            <person name="Holland P.W.H."/>
            <person name="King N."/>
            <person name="Lang F.B.F."/>
            <person name="Roger A.J."/>
            <person name="Ruiz-Trillo I."/>
            <person name="Young S.K."/>
            <person name="Zeng Q."/>
            <person name="Gargeya S."/>
            <person name="Fitzgerald M."/>
            <person name="Haas B."/>
            <person name="Abouelleil A."/>
            <person name="Alvarado L."/>
            <person name="Arachchi H.M."/>
            <person name="Berlin A."/>
            <person name="Chapman S.B."/>
            <person name="Gearin G."/>
            <person name="Goldberg J."/>
            <person name="Griggs A."/>
            <person name="Gujja S."/>
            <person name="Hansen M."/>
            <person name="Heiman D."/>
            <person name="Howarth C."/>
            <person name="Larimer J."/>
            <person name="Lui A."/>
            <person name="MacDonald P.J.P."/>
            <person name="McCowen C."/>
            <person name="Montmayeur A."/>
            <person name="Murphy C."/>
            <person name="Neiman D."/>
            <person name="Pearson M."/>
            <person name="Priest M."/>
            <person name="Roberts A."/>
            <person name="Saif S."/>
            <person name="Shea T."/>
            <person name="Sisk P."/>
            <person name="Stolte C."/>
            <person name="Sykes S."/>
            <person name="Wortman J."/>
            <person name="Nusbaum C."/>
            <person name="Birren B."/>
        </authorList>
    </citation>
    <scope>NUCLEOTIDE SEQUENCE [LARGE SCALE GENOMIC DNA]</scope>
    <source>
        <strain evidence="2 3">ATCC 38327</strain>
    </source>
</reference>
<dbReference type="AlphaFoldDB" id="A0A0L0SPJ6"/>
<name>A0A0L0SPJ6_ALLM3</name>
<feature type="compositionally biased region" description="Polar residues" evidence="1">
    <location>
        <begin position="22"/>
        <end position="33"/>
    </location>
</feature>
<sequence>MTRASAPGAHHAGLIAAMGANAPSSASTSQLTPSDARPAPVKVTAPALTPAPAVHAFTTSPAPSSALATPTPTPLVSTGAAPPPHTGAPRMCLATLLHRSMALHVASPAPAPAAVVPSVHSGPMIVFSDMATFHRSNTALWLRLPFPTSRTATISVYAVGIVIIDGRKYRLQGWLSRITTLAYRHNTVLIHIEEPVLLVARLQSRGGRDLDWMEGEWNVGREGLLATGTWRLYAAVQEHSNVVHISAPTVAIRIRVDDDWELQHGRCVSLRALVAAAKNTRAVTAPATTRYLPDVPLGAQTAHAEYGEDNEPGATTPRPLARTPARHGAVGAIKTAAADGRPRAASVGAFPWPPDSDHPGWMPAESASGAARAGPRAVVAPASSSTPTKPAKTTMRPWRFEYLQTRWESAVPVIDGIHEDWCP</sequence>
<accession>A0A0L0SPJ6</accession>
<protein>
    <submittedName>
        <fullName evidence="2">Uncharacterized protein</fullName>
    </submittedName>
</protein>
<feature type="compositionally biased region" description="Low complexity" evidence="1">
    <location>
        <begin position="55"/>
        <end position="80"/>
    </location>
</feature>
<reference evidence="3" key="2">
    <citation type="submission" date="2009-11" db="EMBL/GenBank/DDBJ databases">
        <title>The Genome Sequence of Allomyces macrogynus strain ATCC 38327.</title>
        <authorList>
            <consortium name="The Broad Institute Genome Sequencing Platform"/>
            <person name="Russ C."/>
            <person name="Cuomo C."/>
            <person name="Shea T."/>
            <person name="Young S.K."/>
            <person name="Zeng Q."/>
            <person name="Koehrsen M."/>
            <person name="Haas B."/>
            <person name="Borodovsky M."/>
            <person name="Guigo R."/>
            <person name="Alvarado L."/>
            <person name="Berlin A."/>
            <person name="Borenstein D."/>
            <person name="Chen Z."/>
            <person name="Engels R."/>
            <person name="Freedman E."/>
            <person name="Gellesch M."/>
            <person name="Goldberg J."/>
            <person name="Griggs A."/>
            <person name="Gujja S."/>
            <person name="Heiman D."/>
            <person name="Hepburn T."/>
            <person name="Howarth C."/>
            <person name="Jen D."/>
            <person name="Larson L."/>
            <person name="Lewis B."/>
            <person name="Mehta T."/>
            <person name="Park D."/>
            <person name="Pearson M."/>
            <person name="Roberts A."/>
            <person name="Saif S."/>
            <person name="Shenoy N."/>
            <person name="Sisk P."/>
            <person name="Stolte C."/>
            <person name="Sykes S."/>
            <person name="Walk T."/>
            <person name="White J."/>
            <person name="Yandava C."/>
            <person name="Burger G."/>
            <person name="Gray M.W."/>
            <person name="Holland P.W.H."/>
            <person name="King N."/>
            <person name="Lang F.B.F."/>
            <person name="Roger A.J."/>
            <person name="Ruiz-Trillo I."/>
            <person name="Lander E."/>
            <person name="Nusbaum C."/>
        </authorList>
    </citation>
    <scope>NUCLEOTIDE SEQUENCE [LARGE SCALE GENOMIC DNA]</scope>
    <source>
        <strain evidence="3">ATCC 38327</strain>
    </source>
</reference>
<dbReference type="VEuPathDB" id="FungiDB:AMAG_09351"/>
<dbReference type="EMBL" id="GG745344">
    <property type="protein sequence ID" value="KNE64324.1"/>
    <property type="molecule type" value="Genomic_DNA"/>
</dbReference>
<evidence type="ECO:0000313" key="2">
    <source>
        <dbReference type="EMBL" id="KNE64324.1"/>
    </source>
</evidence>
<gene>
    <name evidence="2" type="ORF">AMAG_09351</name>
</gene>
<proteinExistence type="predicted"/>
<dbReference type="OrthoDB" id="5598352at2759"/>
<feature type="region of interest" description="Disordered" evidence="1">
    <location>
        <begin position="21"/>
        <end position="40"/>
    </location>
</feature>